<dbReference type="Proteomes" id="UP001314263">
    <property type="component" value="Unassembled WGS sequence"/>
</dbReference>
<evidence type="ECO:0000256" key="1">
    <source>
        <dbReference type="SAM" id="MobiDB-lite"/>
    </source>
</evidence>
<reference evidence="2 3" key="1">
    <citation type="submission" date="2023-10" db="EMBL/GenBank/DDBJ databases">
        <authorList>
            <person name="Maclean D."/>
            <person name="Macfadyen A."/>
        </authorList>
    </citation>
    <scope>NUCLEOTIDE SEQUENCE [LARGE SCALE GENOMIC DNA]</scope>
</reference>
<accession>A0AAV1I5C6</accession>
<protein>
    <submittedName>
        <fullName evidence="2">Uncharacterized protein</fullName>
    </submittedName>
</protein>
<evidence type="ECO:0000313" key="2">
    <source>
        <dbReference type="EMBL" id="CAK0779224.1"/>
    </source>
</evidence>
<gene>
    <name evidence="2" type="ORF">CVIRNUC_004720</name>
</gene>
<feature type="region of interest" description="Disordered" evidence="1">
    <location>
        <begin position="78"/>
        <end position="100"/>
    </location>
</feature>
<sequence length="100" mass="10925">MPLLGPGTPLDAEQETHRSARRDNRSLRQAVSVAELSEDGRAPQAFGTCALWMLAEGLQSARLETRTKEYNVHASWWASSPTKRKQPDPEGVGVVTQPAA</sequence>
<organism evidence="2 3">
    <name type="scientific">Coccomyxa viridis</name>
    <dbReference type="NCBI Taxonomy" id="1274662"/>
    <lineage>
        <taxon>Eukaryota</taxon>
        <taxon>Viridiplantae</taxon>
        <taxon>Chlorophyta</taxon>
        <taxon>core chlorophytes</taxon>
        <taxon>Trebouxiophyceae</taxon>
        <taxon>Trebouxiophyceae incertae sedis</taxon>
        <taxon>Coccomyxaceae</taxon>
        <taxon>Coccomyxa</taxon>
    </lineage>
</organism>
<name>A0AAV1I5C6_9CHLO</name>
<dbReference type="AlphaFoldDB" id="A0AAV1I5C6"/>
<feature type="compositionally biased region" description="Basic and acidic residues" evidence="1">
    <location>
        <begin position="14"/>
        <end position="26"/>
    </location>
</feature>
<proteinExistence type="predicted"/>
<dbReference type="EMBL" id="CAUYUE010000005">
    <property type="protein sequence ID" value="CAK0779224.1"/>
    <property type="molecule type" value="Genomic_DNA"/>
</dbReference>
<evidence type="ECO:0000313" key="3">
    <source>
        <dbReference type="Proteomes" id="UP001314263"/>
    </source>
</evidence>
<comment type="caution">
    <text evidence="2">The sequence shown here is derived from an EMBL/GenBank/DDBJ whole genome shotgun (WGS) entry which is preliminary data.</text>
</comment>
<keyword evidence="3" id="KW-1185">Reference proteome</keyword>
<feature type="region of interest" description="Disordered" evidence="1">
    <location>
        <begin position="1"/>
        <end position="26"/>
    </location>
</feature>